<feature type="signal peptide" evidence="2">
    <location>
        <begin position="1"/>
        <end position="21"/>
    </location>
</feature>
<feature type="compositionally biased region" description="Basic and acidic residues" evidence="1">
    <location>
        <begin position="154"/>
        <end position="175"/>
    </location>
</feature>
<keyword evidence="2" id="KW-0732">Signal</keyword>
<proteinExistence type="predicted"/>
<protein>
    <submittedName>
        <fullName evidence="3">Uncharacterized protein</fullName>
    </submittedName>
</protein>
<organism evidence="3 4">
    <name type="scientific">Flavobacterium granuli</name>
    <dbReference type="NCBI Taxonomy" id="280093"/>
    <lineage>
        <taxon>Bacteria</taxon>
        <taxon>Pseudomonadati</taxon>
        <taxon>Bacteroidota</taxon>
        <taxon>Flavobacteriia</taxon>
        <taxon>Flavobacteriales</taxon>
        <taxon>Flavobacteriaceae</taxon>
        <taxon>Flavobacterium</taxon>
    </lineage>
</organism>
<feature type="chain" id="PRO_5045842838" evidence="2">
    <location>
        <begin position="22"/>
        <end position="182"/>
    </location>
</feature>
<dbReference type="Proteomes" id="UP001261871">
    <property type="component" value="Unassembled WGS sequence"/>
</dbReference>
<evidence type="ECO:0000256" key="2">
    <source>
        <dbReference type="SAM" id="SignalP"/>
    </source>
</evidence>
<evidence type="ECO:0000313" key="3">
    <source>
        <dbReference type="EMBL" id="MDR6845753.1"/>
    </source>
</evidence>
<feature type="region of interest" description="Disordered" evidence="1">
    <location>
        <begin position="154"/>
        <end position="182"/>
    </location>
</feature>
<keyword evidence="4" id="KW-1185">Reference proteome</keyword>
<name>A0ABU1S3Z2_9FLAO</name>
<reference evidence="3 4" key="1">
    <citation type="submission" date="2023-07" db="EMBL/GenBank/DDBJ databases">
        <title>Sorghum-associated microbial communities from plants grown in Nebraska, USA.</title>
        <authorList>
            <person name="Schachtman D."/>
        </authorList>
    </citation>
    <scope>NUCLEOTIDE SEQUENCE [LARGE SCALE GENOMIC DNA]</scope>
    <source>
        <strain evidence="3 4">BE124</strain>
    </source>
</reference>
<evidence type="ECO:0000256" key="1">
    <source>
        <dbReference type="SAM" id="MobiDB-lite"/>
    </source>
</evidence>
<dbReference type="EMBL" id="JAVDTX010000005">
    <property type="protein sequence ID" value="MDR6845753.1"/>
    <property type="molecule type" value="Genomic_DNA"/>
</dbReference>
<gene>
    <name evidence="3" type="ORF">J2W95_002463</name>
</gene>
<sequence length="182" mass="20973">MKTINFIITGLLLFAASTTQAQVSVDVNIGTPNVNVHVGTPPPPPPPSRPSPPPVWGPVGYDEVEYYYLPDIQVYYDIRLAQYIYFGNGKWVRSRYLPSHCRNYDLYHGYKVVLTDYHGHSPYSHFHDHKVKYYKGYKGKPQKSRGEYKVKYEDHDHHDHGNHNHGNHDKHEGKGHNGKGKH</sequence>
<comment type="caution">
    <text evidence="3">The sequence shown here is derived from an EMBL/GenBank/DDBJ whole genome shotgun (WGS) entry which is preliminary data.</text>
</comment>
<dbReference type="RefSeq" id="WP_310007329.1">
    <property type="nucleotide sequence ID" value="NZ_JAVDTX010000005.1"/>
</dbReference>
<evidence type="ECO:0000313" key="4">
    <source>
        <dbReference type="Proteomes" id="UP001261871"/>
    </source>
</evidence>
<accession>A0ABU1S3Z2</accession>